<feature type="compositionally biased region" description="Polar residues" evidence="6">
    <location>
        <begin position="510"/>
        <end position="525"/>
    </location>
</feature>
<dbReference type="InterPro" id="IPR050951">
    <property type="entry name" value="Retrovirus_Pol_polyprotein"/>
</dbReference>
<keyword evidence="1" id="KW-0808">Transferase</keyword>
<feature type="region of interest" description="Disordered" evidence="6">
    <location>
        <begin position="125"/>
        <end position="186"/>
    </location>
</feature>
<keyword evidence="3" id="KW-0540">Nuclease</keyword>
<feature type="domain" description="Peptidase A2" evidence="7">
    <location>
        <begin position="300"/>
        <end position="314"/>
    </location>
</feature>
<evidence type="ECO:0000256" key="3">
    <source>
        <dbReference type="ARBA" id="ARBA00022722"/>
    </source>
</evidence>
<dbReference type="InterPro" id="IPR043502">
    <property type="entry name" value="DNA/RNA_pol_sf"/>
</dbReference>
<evidence type="ECO:0000256" key="2">
    <source>
        <dbReference type="ARBA" id="ARBA00022695"/>
    </source>
</evidence>
<dbReference type="PROSITE" id="PS00141">
    <property type="entry name" value="ASP_PROTEASE"/>
    <property type="match status" value="1"/>
</dbReference>
<dbReference type="InterPro" id="IPR021109">
    <property type="entry name" value="Peptidase_aspartic_dom_sf"/>
</dbReference>
<dbReference type="GO" id="GO:0006508">
    <property type="term" value="P:proteolysis"/>
    <property type="evidence" value="ECO:0007669"/>
    <property type="project" value="InterPro"/>
</dbReference>
<protein>
    <recommendedName>
        <fullName evidence="7">Peptidase A2 domain-containing protein</fullName>
    </recommendedName>
</protein>
<dbReference type="GO" id="GO:0004519">
    <property type="term" value="F:endonuclease activity"/>
    <property type="evidence" value="ECO:0007669"/>
    <property type="project" value="UniProtKB-KW"/>
</dbReference>
<dbReference type="SUPFAM" id="SSF56672">
    <property type="entry name" value="DNA/RNA polymerases"/>
    <property type="match status" value="1"/>
</dbReference>
<dbReference type="Pfam" id="PF13650">
    <property type="entry name" value="Asp_protease_2"/>
    <property type="match status" value="1"/>
</dbReference>
<keyword evidence="9" id="KW-1185">Reference proteome</keyword>
<evidence type="ECO:0000256" key="4">
    <source>
        <dbReference type="ARBA" id="ARBA00022759"/>
    </source>
</evidence>
<organism evidence="8 9">
    <name type="scientific">Phytophthora palmivora</name>
    <dbReference type="NCBI Taxonomy" id="4796"/>
    <lineage>
        <taxon>Eukaryota</taxon>
        <taxon>Sar</taxon>
        <taxon>Stramenopiles</taxon>
        <taxon>Oomycota</taxon>
        <taxon>Peronosporomycetes</taxon>
        <taxon>Peronosporales</taxon>
        <taxon>Peronosporaceae</taxon>
        <taxon>Phytophthora</taxon>
    </lineage>
</organism>
<reference evidence="8 9" key="1">
    <citation type="journal article" date="2017" name="Genome Biol. Evol.">
        <title>Phytophthora megakarya and P. palmivora, closely related causal agents of cacao black pod rot, underwent increases in genome sizes and gene numbers by different mechanisms.</title>
        <authorList>
            <person name="Ali S.S."/>
            <person name="Shao J."/>
            <person name="Lary D.J."/>
            <person name="Kronmiller B."/>
            <person name="Shen D."/>
            <person name="Strem M.D."/>
            <person name="Amoako-Attah I."/>
            <person name="Akrofi A.Y."/>
            <person name="Begoude B.A."/>
            <person name="Ten Hoopen G.M."/>
            <person name="Coulibaly K."/>
            <person name="Kebe B.I."/>
            <person name="Melnick R.L."/>
            <person name="Guiltinan M.J."/>
            <person name="Tyler B.M."/>
            <person name="Meinhardt L.W."/>
            <person name="Bailey B.A."/>
        </authorList>
    </citation>
    <scope>NUCLEOTIDE SEQUENCE [LARGE SCALE GENOMIC DNA]</scope>
    <source>
        <strain evidence="9">sbr112.9</strain>
    </source>
</reference>
<evidence type="ECO:0000313" key="8">
    <source>
        <dbReference type="EMBL" id="POM80183.1"/>
    </source>
</evidence>
<comment type="caution">
    <text evidence="8">The sequence shown here is derived from an EMBL/GenBank/DDBJ whole genome shotgun (WGS) entry which is preliminary data.</text>
</comment>
<dbReference type="GO" id="GO:0016779">
    <property type="term" value="F:nucleotidyltransferase activity"/>
    <property type="evidence" value="ECO:0007669"/>
    <property type="project" value="UniProtKB-KW"/>
</dbReference>
<dbReference type="PROSITE" id="PS50175">
    <property type="entry name" value="ASP_PROT_RETROV"/>
    <property type="match status" value="1"/>
</dbReference>
<dbReference type="InterPro" id="IPR001969">
    <property type="entry name" value="Aspartic_peptidase_AS"/>
</dbReference>
<evidence type="ECO:0000256" key="5">
    <source>
        <dbReference type="ARBA" id="ARBA00022801"/>
    </source>
</evidence>
<name>A0A2P4YQT6_9STRA</name>
<sequence>MERYIGTDNFHARLVHVCDYLNRLNGYARNAGVQFENGGRDAKDYVEHFLDTCDDRGLEERLCHVRVKDIHDLEDMVNDILRRRERKTSRASSGRRPKNQEDSRRHEVTVANALTDLVAALNVNDATRSRSNRSKTRHHGYDSTETYSDDKRRRDGSRGSSESSDSDSSPDGEYSHVAAANDSERRATAEDADYMFAFSGEVNWPEDREITSVTTMENEKERGVYLSECGVKEWSIGEPSGHKTEGSIASMSRVERSPRSLVPRTKLLPGERLGWWSSQRYDKRKRMRALVKGAVNDVRTRILLDTGANVSVISANYAKRLRLREVPDHGRSLEVRGINPGVLETRRRALVKIALGWERVYEFEMWIMNHSAGVDVVLGTDFVIPAGYKVWQILAYAESRDETLFERERELYECWLAEQPPAVERREYPTPRNILTRDAEDSGPVDESQVYCAEDMTQATDTTGRECAVERIPTEESEHTIPVSESGDRVFEQAQRQSSTHATDDAACAESSTGVTSENIGTSVQILDEPDDQAKHKSRATTLEFMRNKKEKEKHLANDIEITDYAQELAFLPDLTEITVTALDYTGPNVQNKDLDVGQQQKLDNVLKHHEKIMISSGNALPPPAYGVVCDIDVQGHAPIKQRARRTPLRFLGKLYELLKGLLRAGLITFSDSPWASPIVIVLKKNGVDIRLCIDYKMVNAVTAIMEYVMPLVDDLLTDMEAYLWFCSLD</sequence>
<dbReference type="GO" id="GO:0004190">
    <property type="term" value="F:aspartic-type endopeptidase activity"/>
    <property type="evidence" value="ECO:0007669"/>
    <property type="project" value="InterPro"/>
</dbReference>
<dbReference type="AlphaFoldDB" id="A0A2P4YQT6"/>
<dbReference type="Gene3D" id="3.30.70.270">
    <property type="match status" value="1"/>
</dbReference>
<dbReference type="InterPro" id="IPR043128">
    <property type="entry name" value="Rev_trsase/Diguanyl_cyclase"/>
</dbReference>
<evidence type="ECO:0000256" key="6">
    <source>
        <dbReference type="SAM" id="MobiDB-lite"/>
    </source>
</evidence>
<gene>
    <name evidence="8" type="ORF">PHPALM_2012</name>
</gene>
<dbReference type="CDD" id="cd00303">
    <property type="entry name" value="retropepsin_like"/>
    <property type="match status" value="1"/>
</dbReference>
<feature type="compositionally biased region" description="Basic residues" evidence="6">
    <location>
        <begin position="84"/>
        <end position="97"/>
    </location>
</feature>
<dbReference type="PANTHER" id="PTHR37984">
    <property type="entry name" value="PROTEIN CBG26694"/>
    <property type="match status" value="1"/>
</dbReference>
<dbReference type="EMBL" id="NCKW01000647">
    <property type="protein sequence ID" value="POM80183.1"/>
    <property type="molecule type" value="Genomic_DNA"/>
</dbReference>
<evidence type="ECO:0000256" key="1">
    <source>
        <dbReference type="ARBA" id="ARBA00022679"/>
    </source>
</evidence>
<dbReference type="PANTHER" id="PTHR37984:SF5">
    <property type="entry name" value="PROTEIN NYNRIN-LIKE"/>
    <property type="match status" value="1"/>
</dbReference>
<evidence type="ECO:0000313" key="9">
    <source>
        <dbReference type="Proteomes" id="UP000237271"/>
    </source>
</evidence>
<dbReference type="Gene3D" id="3.10.10.10">
    <property type="entry name" value="HIV Type 1 Reverse Transcriptase, subunit A, domain 1"/>
    <property type="match status" value="1"/>
</dbReference>
<keyword evidence="4" id="KW-0255">Endonuclease</keyword>
<accession>A0A2P4YQT6</accession>
<feature type="region of interest" description="Disordered" evidence="6">
    <location>
        <begin position="495"/>
        <end position="535"/>
    </location>
</feature>
<dbReference type="Proteomes" id="UP000237271">
    <property type="component" value="Unassembled WGS sequence"/>
</dbReference>
<dbReference type="Gene3D" id="2.40.70.10">
    <property type="entry name" value="Acid Proteases"/>
    <property type="match status" value="1"/>
</dbReference>
<feature type="non-terminal residue" evidence="8">
    <location>
        <position position="730"/>
    </location>
</feature>
<evidence type="ECO:0000259" key="7">
    <source>
        <dbReference type="PROSITE" id="PS50175"/>
    </source>
</evidence>
<keyword evidence="2" id="KW-0548">Nucleotidyltransferase</keyword>
<dbReference type="OrthoDB" id="10058156at2759"/>
<keyword evidence="5" id="KW-0378">Hydrolase</keyword>
<feature type="region of interest" description="Disordered" evidence="6">
    <location>
        <begin position="236"/>
        <end position="256"/>
    </location>
</feature>
<dbReference type="InterPro" id="IPR001995">
    <property type="entry name" value="Peptidase_A2_cat"/>
</dbReference>
<proteinExistence type="predicted"/>
<dbReference type="SUPFAM" id="SSF50630">
    <property type="entry name" value="Acid proteases"/>
    <property type="match status" value="1"/>
</dbReference>
<feature type="region of interest" description="Disordered" evidence="6">
    <location>
        <begin position="84"/>
        <end position="106"/>
    </location>
</feature>
<feature type="compositionally biased region" description="Basic and acidic residues" evidence="6">
    <location>
        <begin position="148"/>
        <end position="157"/>
    </location>
</feature>